<dbReference type="GO" id="GO:0051382">
    <property type="term" value="P:kinetochore assembly"/>
    <property type="evidence" value="ECO:0007669"/>
    <property type="project" value="InterPro"/>
</dbReference>
<evidence type="ECO:0000256" key="2">
    <source>
        <dbReference type="ARBA" id="ARBA00010291"/>
    </source>
</evidence>
<name>A0A9P6Q7C0_9FUNG</name>
<dbReference type="Proteomes" id="UP000726737">
    <property type="component" value="Unassembled WGS sequence"/>
</dbReference>
<gene>
    <name evidence="8" type="ORF">BG011_002161</name>
</gene>
<organism evidence="8 9">
    <name type="scientific">Mortierella polycephala</name>
    <dbReference type="NCBI Taxonomy" id="41804"/>
    <lineage>
        <taxon>Eukaryota</taxon>
        <taxon>Fungi</taxon>
        <taxon>Fungi incertae sedis</taxon>
        <taxon>Mucoromycota</taxon>
        <taxon>Mortierellomycotina</taxon>
        <taxon>Mortierellomycetes</taxon>
        <taxon>Mortierellales</taxon>
        <taxon>Mortierellaceae</taxon>
        <taxon>Mortierella</taxon>
    </lineage>
</organism>
<feature type="region of interest" description="Disordered" evidence="5">
    <location>
        <begin position="742"/>
        <end position="838"/>
    </location>
</feature>
<feature type="compositionally biased region" description="Low complexity" evidence="5">
    <location>
        <begin position="212"/>
        <end position="232"/>
    </location>
</feature>
<evidence type="ECO:0000256" key="4">
    <source>
        <dbReference type="ARBA" id="ARBA00023242"/>
    </source>
</evidence>
<dbReference type="InterPro" id="IPR028929">
    <property type="entry name" value="Mif2_N"/>
</dbReference>
<dbReference type="Pfam" id="PF15624">
    <property type="entry name" value="Mif2_N"/>
    <property type="match status" value="1"/>
</dbReference>
<comment type="caution">
    <text evidence="8">The sequence shown here is derived from an EMBL/GenBank/DDBJ whole genome shotgun (WGS) entry which is preliminary data.</text>
</comment>
<feature type="compositionally biased region" description="Acidic residues" evidence="5">
    <location>
        <begin position="351"/>
        <end position="364"/>
    </location>
</feature>
<evidence type="ECO:0000259" key="7">
    <source>
        <dbReference type="Pfam" id="PF15624"/>
    </source>
</evidence>
<feature type="compositionally biased region" description="Basic and acidic residues" evidence="5">
    <location>
        <begin position="590"/>
        <end position="604"/>
    </location>
</feature>
<dbReference type="OrthoDB" id="1939643at2759"/>
<feature type="compositionally biased region" description="Basic and acidic residues" evidence="5">
    <location>
        <begin position="469"/>
        <end position="485"/>
    </location>
</feature>
<comment type="subcellular location">
    <subcellularLocation>
        <location evidence="1">Nucleus</location>
    </subcellularLocation>
</comment>
<evidence type="ECO:0000256" key="1">
    <source>
        <dbReference type="ARBA" id="ARBA00004123"/>
    </source>
</evidence>
<feature type="compositionally biased region" description="Basic and acidic residues" evidence="5">
    <location>
        <begin position="444"/>
        <end position="456"/>
    </location>
</feature>
<feature type="region of interest" description="Disordered" evidence="5">
    <location>
        <begin position="48"/>
        <end position="123"/>
    </location>
</feature>
<evidence type="ECO:0000256" key="5">
    <source>
        <dbReference type="SAM" id="MobiDB-lite"/>
    </source>
</evidence>
<feature type="domain" description="Mif2 N-terminal" evidence="7">
    <location>
        <begin position="15"/>
        <end position="78"/>
    </location>
</feature>
<dbReference type="GO" id="GO:0000776">
    <property type="term" value="C:kinetochore"/>
    <property type="evidence" value="ECO:0007669"/>
    <property type="project" value="InterPro"/>
</dbReference>
<dbReference type="PANTHER" id="PTHR16684">
    <property type="entry name" value="CENTROMERE PROTEIN C"/>
    <property type="match status" value="1"/>
</dbReference>
<evidence type="ECO:0000256" key="3">
    <source>
        <dbReference type="ARBA" id="ARBA00023125"/>
    </source>
</evidence>
<dbReference type="GO" id="GO:0051455">
    <property type="term" value="P:spindle attachment to meiosis I kinetochore"/>
    <property type="evidence" value="ECO:0007669"/>
    <property type="project" value="TreeGrafter"/>
</dbReference>
<feature type="compositionally biased region" description="Acidic residues" evidence="5">
    <location>
        <begin position="807"/>
        <end position="820"/>
    </location>
</feature>
<evidence type="ECO:0000259" key="6">
    <source>
        <dbReference type="Pfam" id="PF11699"/>
    </source>
</evidence>
<dbReference type="SUPFAM" id="SSF51182">
    <property type="entry name" value="RmlC-like cupins"/>
    <property type="match status" value="1"/>
</dbReference>
<feature type="compositionally biased region" description="Basic and acidic residues" evidence="5">
    <location>
        <begin position="415"/>
        <end position="426"/>
    </location>
</feature>
<keyword evidence="9" id="KW-1185">Reference proteome</keyword>
<dbReference type="EMBL" id="JAAAJA010000166">
    <property type="protein sequence ID" value="KAG0260052.1"/>
    <property type="molecule type" value="Genomic_DNA"/>
</dbReference>
<feature type="compositionally biased region" description="Polar residues" evidence="5">
    <location>
        <begin position="161"/>
        <end position="173"/>
    </location>
</feature>
<feature type="domain" description="Mif2/CENP-C cupin" evidence="6">
    <location>
        <begin position="651"/>
        <end position="735"/>
    </location>
</feature>
<dbReference type="InterPro" id="IPR025974">
    <property type="entry name" value="Mif2/CENP-C_cupin"/>
</dbReference>
<reference evidence="8" key="1">
    <citation type="journal article" date="2020" name="Fungal Divers.">
        <title>Resolving the Mortierellaceae phylogeny through synthesis of multi-gene phylogenetics and phylogenomics.</title>
        <authorList>
            <person name="Vandepol N."/>
            <person name="Liber J."/>
            <person name="Desiro A."/>
            <person name="Na H."/>
            <person name="Kennedy M."/>
            <person name="Barry K."/>
            <person name="Grigoriev I.V."/>
            <person name="Miller A.N."/>
            <person name="O'Donnell K."/>
            <person name="Stajich J.E."/>
            <person name="Bonito G."/>
        </authorList>
    </citation>
    <scope>NUCLEOTIDE SEQUENCE</scope>
    <source>
        <strain evidence="8">KOD948</strain>
    </source>
</reference>
<evidence type="ECO:0000313" key="8">
    <source>
        <dbReference type="EMBL" id="KAG0260052.1"/>
    </source>
</evidence>
<feature type="compositionally biased region" description="Low complexity" evidence="5">
    <location>
        <begin position="746"/>
        <end position="756"/>
    </location>
</feature>
<feature type="compositionally biased region" description="Basic residues" evidence="5">
    <location>
        <begin position="781"/>
        <end position="794"/>
    </location>
</feature>
<keyword evidence="3" id="KW-0238">DNA-binding</keyword>
<dbReference type="GO" id="GO:0019237">
    <property type="term" value="F:centromeric DNA binding"/>
    <property type="evidence" value="ECO:0007669"/>
    <property type="project" value="InterPro"/>
</dbReference>
<keyword evidence="4" id="KW-0539">Nucleus</keyword>
<feature type="compositionally biased region" description="Basic and acidic residues" evidence="5">
    <location>
        <begin position="365"/>
        <end position="378"/>
    </location>
</feature>
<feature type="compositionally biased region" description="Basic and acidic residues" evidence="5">
    <location>
        <begin position="179"/>
        <end position="189"/>
    </location>
</feature>
<protein>
    <recommendedName>
        <fullName evidence="10">Mif2/CENP-C cupin domain-containing protein</fullName>
    </recommendedName>
</protein>
<feature type="region of interest" description="Disordered" evidence="5">
    <location>
        <begin position="552"/>
        <end position="604"/>
    </location>
</feature>
<feature type="compositionally biased region" description="Basic and acidic residues" evidence="5">
    <location>
        <begin position="65"/>
        <end position="75"/>
    </location>
</feature>
<sequence>MSRGYDAGARARANFFDIGVVGRRTGITMKSNILKDADGLDNIDDFWEDEEEQPTNDQQNDGFSGDDHYHDDQDAQHTPPRQSYYTEQELPEELLSTPTSRKSRAVPLSRGSTSSGGGSARGILLPDTGEEYASPSFHAVKKRLFFSKDSSGAESDEDTNYQHSRQAQQQATASPALDRLLHTTMEKKATKAAQSLPWASKPTISIFGKGNSTKSKPATTSSAAGRAAGGKRAQPKPMAPLATRRPDLPKAFDLGGSFDYLDDQDQTTSHNQDDFSDSVDDDQYEPYSPIESPSLPPRRTAEIARTPAEFKRKSKGASRTEPDLSDDHDAPVYREPEPRYDDHDRLRFSDEDGEEEVDELEDDNEKQVMQRRMKDPMQQKRVASVKESTASNRMKIKLLATDIPKEKASSKKKVERNGRKVPVRDSVEEEEEDERQAVSSQKARSKDKQKNKDATRTSKPKAVSMKKSSRQDAEKAAAIGRKREAPQSLVLEVPVVPDVSNQEEQGVRRSHRTRIAPLQYWKNERVLMGRNTDVAVSVPVIKGVYRAVSPEPVQLGQKRKRDAPQGSKNVTTKGRPVRRTQVSDSEEGESERSNEGRVRDRLDLKRMGLQEHSGTMEAEILVYGTDTVVQRVIAESRDAMQFRDVEGGDYKFHRGLEDADSVISGIMKIEPGGKKPANNGNACSMIFYVIKGMVQAMVHETTIVLSAGGQFLVPRGNQYSITNVSRNESHLFFVQAKTPITTADMGTSSSSSSGTTRANVPDAGEDETPASGSPHPPSTSSRKKAGTPRRRSMKKVGELTPAKVPEAEESNGTEGTDETGETPKVSSSQRDAIPSFFS</sequence>
<dbReference type="GO" id="GO:0005634">
    <property type="term" value="C:nucleus"/>
    <property type="evidence" value="ECO:0007669"/>
    <property type="project" value="UniProtKB-SubCell"/>
</dbReference>
<dbReference type="PANTHER" id="PTHR16684:SF11">
    <property type="entry name" value="CENTROMERE PROTEIN C"/>
    <property type="match status" value="1"/>
</dbReference>
<proteinExistence type="inferred from homology"/>
<evidence type="ECO:0008006" key="10">
    <source>
        <dbReference type="Google" id="ProtNLM"/>
    </source>
</evidence>
<feature type="compositionally biased region" description="Acidic residues" evidence="5">
    <location>
        <begin position="274"/>
        <end position="284"/>
    </location>
</feature>
<dbReference type="AlphaFoldDB" id="A0A9P6Q7C0"/>
<dbReference type="Pfam" id="PF11699">
    <property type="entry name" value="CENP-C_C"/>
    <property type="match status" value="1"/>
</dbReference>
<evidence type="ECO:0000313" key="9">
    <source>
        <dbReference type="Proteomes" id="UP000726737"/>
    </source>
</evidence>
<feature type="compositionally biased region" description="Basic and acidic residues" evidence="5">
    <location>
        <begin position="318"/>
        <end position="350"/>
    </location>
</feature>
<dbReference type="Gene3D" id="2.60.120.10">
    <property type="entry name" value="Jelly Rolls"/>
    <property type="match status" value="1"/>
</dbReference>
<dbReference type="InterPro" id="IPR028386">
    <property type="entry name" value="CENP-C/Mif2/cnp3"/>
</dbReference>
<accession>A0A9P6Q7C0</accession>
<comment type="similarity">
    <text evidence="2">Belongs to the CENP-C/MIF2 family.</text>
</comment>
<dbReference type="GO" id="GO:0051315">
    <property type="term" value="P:attachment of mitotic spindle microtubules to kinetochore"/>
    <property type="evidence" value="ECO:0007669"/>
    <property type="project" value="TreeGrafter"/>
</dbReference>
<feature type="region of interest" description="Disordered" evidence="5">
    <location>
        <begin position="150"/>
        <end position="485"/>
    </location>
</feature>
<dbReference type="InterPro" id="IPR011051">
    <property type="entry name" value="RmlC_Cupin_sf"/>
</dbReference>
<dbReference type="InterPro" id="IPR014710">
    <property type="entry name" value="RmlC-like_jellyroll"/>
</dbReference>